<name>A0A392PRR9_9FABA</name>
<dbReference type="EMBL" id="LXQA010093760">
    <property type="protein sequence ID" value="MCI14783.1"/>
    <property type="molecule type" value="Genomic_DNA"/>
</dbReference>
<organism evidence="1 2">
    <name type="scientific">Trifolium medium</name>
    <dbReference type="NCBI Taxonomy" id="97028"/>
    <lineage>
        <taxon>Eukaryota</taxon>
        <taxon>Viridiplantae</taxon>
        <taxon>Streptophyta</taxon>
        <taxon>Embryophyta</taxon>
        <taxon>Tracheophyta</taxon>
        <taxon>Spermatophyta</taxon>
        <taxon>Magnoliopsida</taxon>
        <taxon>eudicotyledons</taxon>
        <taxon>Gunneridae</taxon>
        <taxon>Pentapetalae</taxon>
        <taxon>rosids</taxon>
        <taxon>fabids</taxon>
        <taxon>Fabales</taxon>
        <taxon>Fabaceae</taxon>
        <taxon>Papilionoideae</taxon>
        <taxon>50 kb inversion clade</taxon>
        <taxon>NPAAA clade</taxon>
        <taxon>Hologalegina</taxon>
        <taxon>IRL clade</taxon>
        <taxon>Trifolieae</taxon>
        <taxon>Trifolium</taxon>
    </lineage>
</organism>
<keyword evidence="2" id="KW-1185">Reference proteome</keyword>
<sequence>MICGCLEPGFEYHNTMSHFSFQVVIDYDDLVKIPYFKSEIESLTNEAMQL</sequence>
<dbReference type="AlphaFoldDB" id="A0A392PRR9"/>
<evidence type="ECO:0000313" key="2">
    <source>
        <dbReference type="Proteomes" id="UP000265520"/>
    </source>
</evidence>
<comment type="caution">
    <text evidence="1">The sequence shown here is derived from an EMBL/GenBank/DDBJ whole genome shotgun (WGS) entry which is preliminary data.</text>
</comment>
<dbReference type="GO" id="GO:0016746">
    <property type="term" value="F:acyltransferase activity"/>
    <property type="evidence" value="ECO:0007669"/>
    <property type="project" value="UniProtKB-KW"/>
</dbReference>
<protein>
    <submittedName>
        <fullName evidence="1">Acyltransferase-like protein</fullName>
    </submittedName>
</protein>
<keyword evidence="1" id="KW-0808">Transferase</keyword>
<evidence type="ECO:0000313" key="1">
    <source>
        <dbReference type="EMBL" id="MCI14783.1"/>
    </source>
</evidence>
<proteinExistence type="predicted"/>
<keyword evidence="1" id="KW-0012">Acyltransferase</keyword>
<feature type="non-terminal residue" evidence="1">
    <location>
        <position position="50"/>
    </location>
</feature>
<reference evidence="1 2" key="1">
    <citation type="journal article" date="2018" name="Front. Plant Sci.">
        <title>Red Clover (Trifolium pratense) and Zigzag Clover (T. medium) - A Picture of Genomic Similarities and Differences.</title>
        <authorList>
            <person name="Dluhosova J."/>
            <person name="Istvanek J."/>
            <person name="Nedelnik J."/>
            <person name="Repkova J."/>
        </authorList>
    </citation>
    <scope>NUCLEOTIDE SEQUENCE [LARGE SCALE GENOMIC DNA]</scope>
    <source>
        <strain evidence="2">cv. 10/8</strain>
        <tissue evidence="1">Leaf</tissue>
    </source>
</reference>
<dbReference type="Proteomes" id="UP000265520">
    <property type="component" value="Unassembled WGS sequence"/>
</dbReference>
<accession>A0A392PRR9</accession>